<comment type="caution">
    <text evidence="2">The sequence shown here is derived from an EMBL/GenBank/DDBJ whole genome shotgun (WGS) entry which is preliminary data.</text>
</comment>
<dbReference type="EMBL" id="WHWC01000011">
    <property type="protein sequence ID" value="KAG8373284.1"/>
    <property type="molecule type" value="Genomic_DNA"/>
</dbReference>
<gene>
    <name evidence="2" type="ORF">BUALT_Bualt11G0007900</name>
</gene>
<dbReference type="AlphaFoldDB" id="A0AAV6WT76"/>
<dbReference type="GO" id="GO:0007389">
    <property type="term" value="P:pattern specification process"/>
    <property type="evidence" value="ECO:0007669"/>
    <property type="project" value="TreeGrafter"/>
</dbReference>
<evidence type="ECO:0000313" key="3">
    <source>
        <dbReference type="Proteomes" id="UP000826271"/>
    </source>
</evidence>
<dbReference type="GO" id="GO:0003682">
    <property type="term" value="F:chromatin binding"/>
    <property type="evidence" value="ECO:0007669"/>
    <property type="project" value="InterPro"/>
</dbReference>
<feature type="region of interest" description="Disordered" evidence="1">
    <location>
        <begin position="460"/>
        <end position="479"/>
    </location>
</feature>
<proteinExistence type="predicted"/>
<dbReference type="PANTHER" id="PTHR21677:SF4">
    <property type="entry name" value="TSL-KINASE INTERACTING-LIKE PROTEIN"/>
    <property type="match status" value="1"/>
</dbReference>
<evidence type="ECO:0008006" key="4">
    <source>
        <dbReference type="Google" id="ProtNLM"/>
    </source>
</evidence>
<dbReference type="GO" id="GO:0005634">
    <property type="term" value="C:nucleus"/>
    <property type="evidence" value="ECO:0007669"/>
    <property type="project" value="TreeGrafter"/>
</dbReference>
<keyword evidence="3" id="KW-1185">Reference proteome</keyword>
<reference evidence="2" key="1">
    <citation type="submission" date="2019-10" db="EMBL/GenBank/DDBJ databases">
        <authorList>
            <person name="Zhang R."/>
            <person name="Pan Y."/>
            <person name="Wang J."/>
            <person name="Ma R."/>
            <person name="Yu S."/>
        </authorList>
    </citation>
    <scope>NUCLEOTIDE SEQUENCE</scope>
    <source>
        <strain evidence="2">LA-IB0</strain>
        <tissue evidence="2">Leaf</tissue>
    </source>
</reference>
<protein>
    <recommendedName>
        <fullName evidence="4">TSL-kinase interacting protein 1</fullName>
    </recommendedName>
</protein>
<name>A0AAV6WT76_9LAMI</name>
<sequence length="519" mass="56780">MKSCKQQKRKIIEITRKQDDCVDVSVKKSTNGIGRGHQKATESTKKLQLAPQIQVQVPSAKIKLQLFPINEHTRLGLEKNGYNPFLELTLSARKKISSVLRHLDTKWGSSSVAMGQIMLFPYYTKSEQVDSCGRWTLSDSAVTAGEVYVSVGSPPFFRLRYGWYSKQEMFSTPPKSSPLETRMDSGDRRGCSSILEIPTHQGEKIYEASEVIQKQNSVNEALRSDVNEMKALDEPTDVVGEVATDVVPLHSTVQWDDNLTNLSIGGLLSEISLQGKFNGYNLNSSNKSSMQPIGLISDFSIGGLLSEASLLGTISNPNMKSENESSLQPVFLPSSDISIGGLFSEASLLSSKNKFDTRIIEGRHAQIQSSWDDNLTTLSIGGLLSEASLQGKAGCNPELKESKSRSQPNAPLSDSFDSFISAQLNSHANMLRPSCHEPTLSILDAEETCHAFPIRKLQSSGDATASNARAASDGWNSATSSEQCRFPKLAKMNNETVFPKDSSIEELKTNPLRSSLGAF</sequence>
<evidence type="ECO:0000313" key="2">
    <source>
        <dbReference type="EMBL" id="KAG8373284.1"/>
    </source>
</evidence>
<organism evidence="2 3">
    <name type="scientific">Buddleja alternifolia</name>
    <dbReference type="NCBI Taxonomy" id="168488"/>
    <lineage>
        <taxon>Eukaryota</taxon>
        <taxon>Viridiplantae</taxon>
        <taxon>Streptophyta</taxon>
        <taxon>Embryophyta</taxon>
        <taxon>Tracheophyta</taxon>
        <taxon>Spermatophyta</taxon>
        <taxon>Magnoliopsida</taxon>
        <taxon>eudicotyledons</taxon>
        <taxon>Gunneridae</taxon>
        <taxon>Pentapetalae</taxon>
        <taxon>asterids</taxon>
        <taxon>lamiids</taxon>
        <taxon>Lamiales</taxon>
        <taxon>Scrophulariaceae</taxon>
        <taxon>Buddlejeae</taxon>
        <taxon>Buddleja</taxon>
    </lineage>
</organism>
<dbReference type="PANTHER" id="PTHR21677">
    <property type="entry name" value="CRAMPED PROTEIN"/>
    <property type="match status" value="1"/>
</dbReference>
<accession>A0AAV6WT76</accession>
<evidence type="ECO:0000256" key="1">
    <source>
        <dbReference type="SAM" id="MobiDB-lite"/>
    </source>
</evidence>
<dbReference type="InterPro" id="IPR055315">
    <property type="entry name" value="Cramped-like"/>
</dbReference>
<dbReference type="Proteomes" id="UP000826271">
    <property type="component" value="Unassembled WGS sequence"/>
</dbReference>